<protein>
    <submittedName>
        <fullName evidence="2">Uncharacterized protein</fullName>
    </submittedName>
</protein>
<evidence type="ECO:0000313" key="2">
    <source>
        <dbReference type="EMBL" id="PKI32510.1"/>
    </source>
</evidence>
<organism evidence="2 3">
    <name type="scientific">Punica granatum</name>
    <name type="common">Pomegranate</name>
    <dbReference type="NCBI Taxonomy" id="22663"/>
    <lineage>
        <taxon>Eukaryota</taxon>
        <taxon>Viridiplantae</taxon>
        <taxon>Streptophyta</taxon>
        <taxon>Embryophyta</taxon>
        <taxon>Tracheophyta</taxon>
        <taxon>Spermatophyta</taxon>
        <taxon>Magnoliopsida</taxon>
        <taxon>eudicotyledons</taxon>
        <taxon>Gunneridae</taxon>
        <taxon>Pentapetalae</taxon>
        <taxon>rosids</taxon>
        <taxon>malvids</taxon>
        <taxon>Myrtales</taxon>
        <taxon>Lythraceae</taxon>
        <taxon>Punica</taxon>
    </lineage>
</organism>
<dbReference type="Proteomes" id="UP000233551">
    <property type="component" value="Unassembled WGS sequence"/>
</dbReference>
<comment type="caution">
    <text evidence="2">The sequence shown here is derived from an EMBL/GenBank/DDBJ whole genome shotgun (WGS) entry which is preliminary data.</text>
</comment>
<reference evidence="2 3" key="1">
    <citation type="submission" date="2017-11" db="EMBL/GenBank/DDBJ databases">
        <title>De-novo sequencing of pomegranate (Punica granatum L.) genome.</title>
        <authorList>
            <person name="Akparov Z."/>
            <person name="Amiraslanov A."/>
            <person name="Hajiyeva S."/>
            <person name="Abbasov M."/>
            <person name="Kaur K."/>
            <person name="Hamwieh A."/>
            <person name="Solovyev V."/>
            <person name="Salamov A."/>
            <person name="Braich B."/>
            <person name="Kosarev P."/>
            <person name="Mahmoud A."/>
            <person name="Hajiyev E."/>
            <person name="Babayeva S."/>
            <person name="Izzatullayeva V."/>
            <person name="Mammadov A."/>
            <person name="Mammadov A."/>
            <person name="Sharifova S."/>
            <person name="Ojaghi J."/>
            <person name="Eynullazada K."/>
            <person name="Bayramov B."/>
            <person name="Abdulazimova A."/>
            <person name="Shahmuradov I."/>
        </authorList>
    </citation>
    <scope>NUCLEOTIDE SEQUENCE [LARGE SCALE GENOMIC DNA]</scope>
    <source>
        <strain evidence="3">cv. AG2017</strain>
        <tissue evidence="2">Leaf</tissue>
    </source>
</reference>
<keyword evidence="1" id="KW-0732">Signal</keyword>
<keyword evidence="3" id="KW-1185">Reference proteome</keyword>
<evidence type="ECO:0000313" key="3">
    <source>
        <dbReference type="Proteomes" id="UP000233551"/>
    </source>
</evidence>
<dbReference type="EMBL" id="PGOL01007549">
    <property type="protein sequence ID" value="PKI32510.1"/>
    <property type="molecule type" value="Genomic_DNA"/>
</dbReference>
<feature type="signal peptide" evidence="1">
    <location>
        <begin position="1"/>
        <end position="22"/>
    </location>
</feature>
<accession>A0A2I0HM06</accession>
<proteinExistence type="predicted"/>
<feature type="chain" id="PRO_5014129272" evidence="1">
    <location>
        <begin position="23"/>
        <end position="148"/>
    </location>
</feature>
<sequence length="148" mass="16036">MSSIKGSSFLLLISFLMVLWEATTIGSVAHTDILQGQKADKLGVHIKNDRQKPEFKACSEPIQTPHHFATTAMPIFHHHLCHLCLVATSTPQLPSPSPPYVVAVAEHPLPATQPTSSNSYQADEARLGHAVTRLDLVGTDLARQQLAG</sequence>
<dbReference type="AlphaFoldDB" id="A0A2I0HM06"/>
<evidence type="ECO:0000256" key="1">
    <source>
        <dbReference type="SAM" id="SignalP"/>
    </source>
</evidence>
<name>A0A2I0HM06_PUNGR</name>
<gene>
    <name evidence="2" type="ORF">CRG98_047100</name>
</gene>